<keyword evidence="2 4" id="KW-0238">DNA-binding</keyword>
<dbReference type="InterPro" id="IPR009057">
    <property type="entry name" value="Homeodomain-like_sf"/>
</dbReference>
<dbReference type="EMBL" id="SNUX01000004">
    <property type="protein sequence ID" value="TES46557.1"/>
    <property type="molecule type" value="Genomic_DNA"/>
</dbReference>
<evidence type="ECO:0000256" key="3">
    <source>
        <dbReference type="ARBA" id="ARBA00023163"/>
    </source>
</evidence>
<dbReference type="PROSITE" id="PS01081">
    <property type="entry name" value="HTH_TETR_1"/>
    <property type="match status" value="1"/>
</dbReference>
<dbReference type="GO" id="GO:0003700">
    <property type="term" value="F:DNA-binding transcription factor activity"/>
    <property type="evidence" value="ECO:0007669"/>
    <property type="project" value="TreeGrafter"/>
</dbReference>
<evidence type="ECO:0000313" key="7">
    <source>
        <dbReference type="Proteomes" id="UP000298210"/>
    </source>
</evidence>
<dbReference type="PANTHER" id="PTHR30055:SF238">
    <property type="entry name" value="MYCOFACTOCIN BIOSYNTHESIS TRANSCRIPTIONAL REGULATOR MFTR-RELATED"/>
    <property type="match status" value="1"/>
</dbReference>
<dbReference type="PROSITE" id="PS50977">
    <property type="entry name" value="HTH_TETR_2"/>
    <property type="match status" value="1"/>
</dbReference>
<dbReference type="Proteomes" id="UP000298210">
    <property type="component" value="Unassembled WGS sequence"/>
</dbReference>
<dbReference type="SUPFAM" id="SSF48498">
    <property type="entry name" value="Tetracyclin repressor-like, C-terminal domain"/>
    <property type="match status" value="1"/>
</dbReference>
<name>A0A4Y7WG11_9BACI</name>
<dbReference type="InterPro" id="IPR050109">
    <property type="entry name" value="HTH-type_TetR-like_transc_reg"/>
</dbReference>
<evidence type="ECO:0000256" key="1">
    <source>
        <dbReference type="ARBA" id="ARBA00023015"/>
    </source>
</evidence>
<feature type="domain" description="HTH tetR-type" evidence="5">
    <location>
        <begin position="1"/>
        <end position="61"/>
    </location>
</feature>
<evidence type="ECO:0000256" key="2">
    <source>
        <dbReference type="ARBA" id="ARBA00023125"/>
    </source>
</evidence>
<dbReference type="GO" id="GO:0000976">
    <property type="term" value="F:transcription cis-regulatory region binding"/>
    <property type="evidence" value="ECO:0007669"/>
    <property type="project" value="TreeGrafter"/>
</dbReference>
<sequence length="195" mass="22872">MNTKARIMNVARHSFSKHGYEGTTLAQIAQEVGIQKPSMYNHFKSKAELYLLLCEQITNQLVDTIATTAAQYETSESKTRLYHVLKNSCDFIMYEQEGAMYKRFMLFPPADLKQDVLSIVLKGDEAIHRTLHELFQQGQKEKRFKPIPEQMFRSAYFCLLDGLFTESFIYEDDDFQRRFKEAWTIFWYGISTDSL</sequence>
<dbReference type="InterPro" id="IPR001647">
    <property type="entry name" value="HTH_TetR"/>
</dbReference>
<feature type="DNA-binding region" description="H-T-H motif" evidence="4">
    <location>
        <begin position="24"/>
        <end position="43"/>
    </location>
</feature>
<dbReference type="InterPro" id="IPR023772">
    <property type="entry name" value="DNA-bd_HTH_TetR-type_CS"/>
</dbReference>
<organism evidence="6 7">
    <name type="scientific">Shouchella lehensis</name>
    <dbReference type="NCBI Taxonomy" id="300825"/>
    <lineage>
        <taxon>Bacteria</taxon>
        <taxon>Bacillati</taxon>
        <taxon>Bacillota</taxon>
        <taxon>Bacilli</taxon>
        <taxon>Bacillales</taxon>
        <taxon>Bacillaceae</taxon>
        <taxon>Shouchella</taxon>
    </lineage>
</organism>
<dbReference type="RefSeq" id="WP_134259971.1">
    <property type="nucleotide sequence ID" value="NZ_LDIM01000013.1"/>
</dbReference>
<dbReference type="Gene3D" id="1.10.357.10">
    <property type="entry name" value="Tetracycline Repressor, domain 2"/>
    <property type="match status" value="1"/>
</dbReference>
<evidence type="ECO:0000313" key="6">
    <source>
        <dbReference type="EMBL" id="TES46557.1"/>
    </source>
</evidence>
<dbReference type="PRINTS" id="PR00455">
    <property type="entry name" value="HTHTETR"/>
</dbReference>
<gene>
    <name evidence="6" type="ORF">E2L03_17865</name>
</gene>
<evidence type="ECO:0000259" key="5">
    <source>
        <dbReference type="PROSITE" id="PS50977"/>
    </source>
</evidence>
<accession>A0A4Y7WG11</accession>
<evidence type="ECO:0000256" key="4">
    <source>
        <dbReference type="PROSITE-ProRule" id="PRU00335"/>
    </source>
</evidence>
<keyword evidence="1" id="KW-0805">Transcription regulation</keyword>
<dbReference type="Gene3D" id="1.10.10.60">
    <property type="entry name" value="Homeodomain-like"/>
    <property type="match status" value="1"/>
</dbReference>
<protein>
    <submittedName>
        <fullName evidence="6">TetR/AcrR family transcriptional regulator</fullName>
    </submittedName>
</protein>
<proteinExistence type="predicted"/>
<dbReference type="Pfam" id="PF00440">
    <property type="entry name" value="TetR_N"/>
    <property type="match status" value="1"/>
</dbReference>
<dbReference type="AlphaFoldDB" id="A0A4Y7WG11"/>
<dbReference type="InterPro" id="IPR036271">
    <property type="entry name" value="Tet_transcr_reg_TetR-rel_C_sf"/>
</dbReference>
<dbReference type="SUPFAM" id="SSF46689">
    <property type="entry name" value="Homeodomain-like"/>
    <property type="match status" value="1"/>
</dbReference>
<reference evidence="6 7" key="1">
    <citation type="submission" date="2019-03" db="EMBL/GenBank/DDBJ databases">
        <authorList>
            <person name="Liu G."/>
        </authorList>
    </citation>
    <scope>NUCLEOTIDE SEQUENCE [LARGE SCALE GENOMIC DNA]</scope>
    <source>
        <strain evidence="6 7">DSM 19099</strain>
    </source>
</reference>
<comment type="caution">
    <text evidence="6">The sequence shown here is derived from an EMBL/GenBank/DDBJ whole genome shotgun (WGS) entry which is preliminary data.</text>
</comment>
<dbReference type="PANTHER" id="PTHR30055">
    <property type="entry name" value="HTH-TYPE TRANSCRIPTIONAL REGULATOR RUTR"/>
    <property type="match status" value="1"/>
</dbReference>
<keyword evidence="3" id="KW-0804">Transcription</keyword>